<name>A0A834DWJ0_9CHIR</name>
<accession>A0A834DWJ0</accession>
<dbReference type="EMBL" id="JABVXQ010000008">
    <property type="protein sequence ID" value="KAF6094894.1"/>
    <property type="molecule type" value="Genomic_DNA"/>
</dbReference>
<sequence length="146" mass="16462">MSPWVVGPLSLWGGRQTEVRACPCAVLGHGHMELPHSTFRASSWPPPLRLASCLLTLQAHPNTLTPRVEWTGTAHVQRLCLLGSSGICAMKQAEDAYFLGYWADSKFRQYFNFRLTWHSVLHQAFHVLMAKGSPWGWAEMALFIIE</sequence>
<reference evidence="1 2" key="1">
    <citation type="journal article" date="2020" name="Nature">
        <title>Six reference-quality genomes reveal evolution of bat adaptations.</title>
        <authorList>
            <person name="Jebb D."/>
            <person name="Huang Z."/>
            <person name="Pippel M."/>
            <person name="Hughes G.M."/>
            <person name="Lavrichenko K."/>
            <person name="Devanna P."/>
            <person name="Winkler S."/>
            <person name="Jermiin L.S."/>
            <person name="Skirmuntt E.C."/>
            <person name="Katzourakis A."/>
            <person name="Burkitt-Gray L."/>
            <person name="Ray D.A."/>
            <person name="Sullivan K.A.M."/>
            <person name="Roscito J.G."/>
            <person name="Kirilenko B.M."/>
            <person name="Davalos L.M."/>
            <person name="Corthals A.P."/>
            <person name="Power M.L."/>
            <person name="Jones G."/>
            <person name="Ransome R.D."/>
            <person name="Dechmann D.K.N."/>
            <person name="Locatelli A.G."/>
            <person name="Puechmaille S.J."/>
            <person name="Fedrigo O."/>
            <person name="Jarvis E.D."/>
            <person name="Hiller M."/>
            <person name="Vernes S.C."/>
            <person name="Myers E.W."/>
            <person name="Teeling E.C."/>
        </authorList>
    </citation>
    <scope>NUCLEOTIDE SEQUENCE [LARGE SCALE GENOMIC DNA]</scope>
    <source>
        <strain evidence="1">Bat1K_MPI-CBG_1</strain>
    </source>
</reference>
<protein>
    <submittedName>
        <fullName evidence="1">Uncharacterized protein</fullName>
    </submittedName>
</protein>
<dbReference type="AlphaFoldDB" id="A0A834DWJ0"/>
<organism evidence="1 2">
    <name type="scientific">Phyllostomus discolor</name>
    <name type="common">pale spear-nosed bat</name>
    <dbReference type="NCBI Taxonomy" id="89673"/>
    <lineage>
        <taxon>Eukaryota</taxon>
        <taxon>Metazoa</taxon>
        <taxon>Chordata</taxon>
        <taxon>Craniata</taxon>
        <taxon>Vertebrata</taxon>
        <taxon>Euteleostomi</taxon>
        <taxon>Mammalia</taxon>
        <taxon>Eutheria</taxon>
        <taxon>Laurasiatheria</taxon>
        <taxon>Chiroptera</taxon>
        <taxon>Yangochiroptera</taxon>
        <taxon>Phyllostomidae</taxon>
        <taxon>Phyllostominae</taxon>
        <taxon>Phyllostomus</taxon>
    </lineage>
</organism>
<evidence type="ECO:0000313" key="2">
    <source>
        <dbReference type="Proteomes" id="UP000664940"/>
    </source>
</evidence>
<proteinExistence type="predicted"/>
<dbReference type="Proteomes" id="UP000664940">
    <property type="component" value="Unassembled WGS sequence"/>
</dbReference>
<gene>
    <name evidence="1" type="ORF">HJG60_011962</name>
</gene>
<comment type="caution">
    <text evidence="1">The sequence shown here is derived from an EMBL/GenBank/DDBJ whole genome shotgun (WGS) entry which is preliminary data.</text>
</comment>
<evidence type="ECO:0000313" key="1">
    <source>
        <dbReference type="EMBL" id="KAF6094894.1"/>
    </source>
</evidence>